<gene>
    <name evidence="1" type="ORF">KC19_3G260400</name>
</gene>
<organism evidence="1 2">
    <name type="scientific">Ceratodon purpureus</name>
    <name type="common">Fire moss</name>
    <name type="synonym">Dicranum purpureum</name>
    <dbReference type="NCBI Taxonomy" id="3225"/>
    <lineage>
        <taxon>Eukaryota</taxon>
        <taxon>Viridiplantae</taxon>
        <taxon>Streptophyta</taxon>
        <taxon>Embryophyta</taxon>
        <taxon>Bryophyta</taxon>
        <taxon>Bryophytina</taxon>
        <taxon>Bryopsida</taxon>
        <taxon>Dicranidae</taxon>
        <taxon>Pseudoditrichales</taxon>
        <taxon>Ditrichaceae</taxon>
        <taxon>Ceratodon</taxon>
    </lineage>
</organism>
<accession>A0A8T0IRV4</accession>
<comment type="caution">
    <text evidence="1">The sequence shown here is derived from an EMBL/GenBank/DDBJ whole genome shotgun (WGS) entry which is preliminary data.</text>
</comment>
<sequence>MDAGFSLDFTKIRNPGEESWLLGYCISGCHDVACRC</sequence>
<reference evidence="1" key="1">
    <citation type="submission" date="2020-06" db="EMBL/GenBank/DDBJ databases">
        <title>WGS assembly of Ceratodon purpureus strain R40.</title>
        <authorList>
            <person name="Carey S.B."/>
            <person name="Jenkins J."/>
            <person name="Shu S."/>
            <person name="Lovell J.T."/>
            <person name="Sreedasyam A."/>
            <person name="Maumus F."/>
            <person name="Tiley G.P."/>
            <person name="Fernandez-Pozo N."/>
            <person name="Barry K."/>
            <person name="Chen C."/>
            <person name="Wang M."/>
            <person name="Lipzen A."/>
            <person name="Daum C."/>
            <person name="Saski C.A."/>
            <person name="Payton A.C."/>
            <person name="Mcbreen J.C."/>
            <person name="Conrad R.E."/>
            <person name="Kollar L.M."/>
            <person name="Olsson S."/>
            <person name="Huttunen S."/>
            <person name="Landis J.B."/>
            <person name="Wickett N.J."/>
            <person name="Johnson M.G."/>
            <person name="Rensing S.A."/>
            <person name="Grimwood J."/>
            <person name="Schmutz J."/>
            <person name="Mcdaniel S.F."/>
        </authorList>
    </citation>
    <scope>NUCLEOTIDE SEQUENCE</scope>
    <source>
        <strain evidence="1">R40</strain>
    </source>
</reference>
<dbReference type="AlphaFoldDB" id="A0A8T0IRV4"/>
<dbReference type="EMBL" id="CM026423">
    <property type="protein sequence ID" value="KAG0585123.1"/>
    <property type="molecule type" value="Genomic_DNA"/>
</dbReference>
<keyword evidence="2" id="KW-1185">Reference proteome</keyword>
<dbReference type="Proteomes" id="UP000822688">
    <property type="component" value="Chromosome 3"/>
</dbReference>
<evidence type="ECO:0000313" key="1">
    <source>
        <dbReference type="EMBL" id="KAG0585123.1"/>
    </source>
</evidence>
<name>A0A8T0IRV4_CERPU</name>
<proteinExistence type="predicted"/>
<evidence type="ECO:0000313" key="2">
    <source>
        <dbReference type="Proteomes" id="UP000822688"/>
    </source>
</evidence>
<protein>
    <submittedName>
        <fullName evidence="1">Uncharacterized protein</fullName>
    </submittedName>
</protein>